<keyword evidence="3" id="KW-1185">Reference proteome</keyword>
<name>A0ABU8S407_9SPHN</name>
<dbReference type="EMBL" id="JBBHJY010000001">
    <property type="protein sequence ID" value="MEJ6008647.1"/>
    <property type="molecule type" value="Genomic_DNA"/>
</dbReference>
<gene>
    <name evidence="2" type="ORF">WG900_01815</name>
</gene>
<sequence length="80" mass="9544">MARRATGRRMARNEAYRERRAELDAIRRTRRLTPDEQAEADILANREYHRQWRAVNCPRVRKPGPPRLPHNQRIETAARS</sequence>
<evidence type="ECO:0000313" key="2">
    <source>
        <dbReference type="EMBL" id="MEJ6008647.1"/>
    </source>
</evidence>
<feature type="region of interest" description="Disordered" evidence="1">
    <location>
        <begin position="58"/>
        <end position="80"/>
    </location>
</feature>
<organism evidence="2 3">
    <name type="scientific">Novosphingobium aquae</name>
    <dbReference type="NCBI Taxonomy" id="3133435"/>
    <lineage>
        <taxon>Bacteria</taxon>
        <taxon>Pseudomonadati</taxon>
        <taxon>Pseudomonadota</taxon>
        <taxon>Alphaproteobacteria</taxon>
        <taxon>Sphingomonadales</taxon>
        <taxon>Sphingomonadaceae</taxon>
        <taxon>Novosphingobium</taxon>
    </lineage>
</organism>
<reference evidence="2 3" key="1">
    <citation type="submission" date="2024-03" db="EMBL/GenBank/DDBJ databases">
        <authorList>
            <person name="Jo J.-H."/>
        </authorList>
    </citation>
    <scope>NUCLEOTIDE SEQUENCE [LARGE SCALE GENOMIC DNA]</scope>
    <source>
        <strain evidence="2 3">AS3R-12</strain>
    </source>
</reference>
<proteinExistence type="predicted"/>
<dbReference type="Proteomes" id="UP001379235">
    <property type="component" value="Unassembled WGS sequence"/>
</dbReference>
<evidence type="ECO:0000313" key="3">
    <source>
        <dbReference type="Proteomes" id="UP001379235"/>
    </source>
</evidence>
<accession>A0ABU8S407</accession>
<dbReference type="RefSeq" id="WP_339964248.1">
    <property type="nucleotide sequence ID" value="NZ_JBBHJY010000001.1"/>
</dbReference>
<comment type="caution">
    <text evidence="2">The sequence shown here is derived from an EMBL/GenBank/DDBJ whole genome shotgun (WGS) entry which is preliminary data.</text>
</comment>
<protein>
    <submittedName>
        <fullName evidence="2">Uncharacterized protein</fullName>
    </submittedName>
</protein>
<evidence type="ECO:0000256" key="1">
    <source>
        <dbReference type="SAM" id="MobiDB-lite"/>
    </source>
</evidence>